<dbReference type="PANTHER" id="PTHR45266">
    <property type="entry name" value="OXALOACETATE DECARBOXYLASE ALPHA CHAIN"/>
    <property type="match status" value="1"/>
</dbReference>
<dbReference type="CDD" id="cd06850">
    <property type="entry name" value="biotinyl_domain"/>
    <property type="match status" value="1"/>
</dbReference>
<dbReference type="Proteomes" id="UP000178606">
    <property type="component" value="Unassembled WGS sequence"/>
</dbReference>
<evidence type="ECO:0000313" key="7">
    <source>
        <dbReference type="Proteomes" id="UP000178606"/>
    </source>
</evidence>
<comment type="function">
    <text evidence="3">This protein is a component of the acetyl coenzyme A carboxylase complex; first, biotin carboxylase catalyzes the carboxylation of the carrier protein and then the transcarboxylase transfers the carboxyl group to form malonyl-CoA.</text>
</comment>
<dbReference type="EMBL" id="MFKF01000040">
    <property type="protein sequence ID" value="OGG56244.1"/>
    <property type="molecule type" value="Genomic_DNA"/>
</dbReference>
<name>A0A1F6D487_HANXR</name>
<evidence type="ECO:0000259" key="5">
    <source>
        <dbReference type="PROSITE" id="PS50968"/>
    </source>
</evidence>
<feature type="region of interest" description="Disordered" evidence="4">
    <location>
        <begin position="38"/>
        <end position="67"/>
    </location>
</feature>
<dbReference type="PROSITE" id="PS50968">
    <property type="entry name" value="BIOTINYL_LIPOYL"/>
    <property type="match status" value="1"/>
</dbReference>
<keyword evidence="3" id="KW-0275">Fatty acid biosynthesis</keyword>
<dbReference type="InterPro" id="IPR000089">
    <property type="entry name" value="Biotin_lipoyl"/>
</dbReference>
<dbReference type="Gene3D" id="2.40.50.100">
    <property type="match status" value="1"/>
</dbReference>
<dbReference type="GO" id="GO:0003989">
    <property type="term" value="F:acetyl-CoA carboxylase activity"/>
    <property type="evidence" value="ECO:0007669"/>
    <property type="project" value="InterPro"/>
</dbReference>
<evidence type="ECO:0000256" key="2">
    <source>
        <dbReference type="ARBA" id="ARBA00023267"/>
    </source>
</evidence>
<accession>A0A1F6D487</accession>
<reference evidence="6 7" key="1">
    <citation type="journal article" date="2016" name="Nat. Commun.">
        <title>Thousands of microbial genomes shed light on interconnected biogeochemical processes in an aquifer system.</title>
        <authorList>
            <person name="Anantharaman K."/>
            <person name="Brown C.T."/>
            <person name="Hug L.A."/>
            <person name="Sharon I."/>
            <person name="Castelle C.J."/>
            <person name="Probst A.J."/>
            <person name="Thomas B.C."/>
            <person name="Singh A."/>
            <person name="Wilkins M.J."/>
            <person name="Karaoz U."/>
            <person name="Brodie E.L."/>
            <person name="Williams K.H."/>
            <person name="Hubbard S.S."/>
            <person name="Banfield J.F."/>
        </authorList>
    </citation>
    <scope>NUCLEOTIDE SEQUENCE [LARGE SCALE GENOMIC DNA]</scope>
    <source>
        <strain evidence="7">RIFCSPLOWO2_12_FULL_64_10</strain>
    </source>
</reference>
<dbReference type="PRINTS" id="PR01071">
    <property type="entry name" value="ACOABIOTINCC"/>
</dbReference>
<dbReference type="SUPFAM" id="SSF51230">
    <property type="entry name" value="Single hybrid motif"/>
    <property type="match status" value="1"/>
</dbReference>
<keyword evidence="3" id="KW-0444">Lipid biosynthesis</keyword>
<dbReference type="AlphaFoldDB" id="A0A1F6D487"/>
<dbReference type="UniPathway" id="UPA00094"/>
<dbReference type="FunFam" id="2.40.50.100:FF:000003">
    <property type="entry name" value="Acetyl-CoA carboxylase biotin carboxyl carrier protein"/>
    <property type="match status" value="1"/>
</dbReference>
<keyword evidence="3" id="KW-0276">Fatty acid metabolism</keyword>
<dbReference type="GO" id="GO:0006633">
    <property type="term" value="P:fatty acid biosynthetic process"/>
    <property type="evidence" value="ECO:0007669"/>
    <property type="project" value="UniProtKB-UniPathway"/>
</dbReference>
<dbReference type="Pfam" id="PF00364">
    <property type="entry name" value="Biotin_lipoyl"/>
    <property type="match status" value="1"/>
</dbReference>
<evidence type="ECO:0000313" key="6">
    <source>
        <dbReference type="EMBL" id="OGG56244.1"/>
    </source>
</evidence>
<evidence type="ECO:0000256" key="4">
    <source>
        <dbReference type="SAM" id="MobiDB-lite"/>
    </source>
</evidence>
<gene>
    <name evidence="6" type="ORF">A3F84_10200</name>
</gene>
<dbReference type="InterPro" id="IPR050709">
    <property type="entry name" value="Biotin_Carboxyl_Carrier/Decarb"/>
</dbReference>
<dbReference type="GO" id="GO:0009317">
    <property type="term" value="C:acetyl-CoA carboxylase complex"/>
    <property type="evidence" value="ECO:0007669"/>
    <property type="project" value="InterPro"/>
</dbReference>
<feature type="domain" description="Lipoyl-binding" evidence="5">
    <location>
        <begin position="69"/>
        <end position="145"/>
    </location>
</feature>
<proteinExistence type="predicted"/>
<dbReference type="PANTHER" id="PTHR45266:SF3">
    <property type="entry name" value="OXALOACETATE DECARBOXYLASE ALPHA CHAIN"/>
    <property type="match status" value="1"/>
</dbReference>
<evidence type="ECO:0000256" key="1">
    <source>
        <dbReference type="ARBA" id="ARBA00017562"/>
    </source>
</evidence>
<dbReference type="InterPro" id="IPR001249">
    <property type="entry name" value="AcCoA_biotinCC"/>
</dbReference>
<evidence type="ECO:0000256" key="3">
    <source>
        <dbReference type="RuleBase" id="RU364072"/>
    </source>
</evidence>
<dbReference type="NCBIfam" id="TIGR00531">
    <property type="entry name" value="BCCP"/>
    <property type="match status" value="1"/>
</dbReference>
<organism evidence="6 7">
    <name type="scientific">Handelsmanbacteria sp. (strain RIFCSPLOWO2_12_FULL_64_10)</name>
    <dbReference type="NCBI Taxonomy" id="1817868"/>
    <lineage>
        <taxon>Bacteria</taxon>
        <taxon>Candidatus Handelsmaniibacteriota</taxon>
    </lineage>
</organism>
<keyword evidence="2 3" id="KW-0092">Biotin</keyword>
<protein>
    <recommendedName>
        <fullName evidence="1 3">Biotin carboxyl carrier protein of acetyl-CoA carboxylase</fullName>
    </recommendedName>
</protein>
<keyword evidence="3" id="KW-0443">Lipid metabolism</keyword>
<sequence>MKALIQELTELIQAHGLDEIEVEVSRFGGMRVRVAKVREVRRHEPPSDAAPRPSPSPAAPPADSEEERFHTIRSPMVGKFYRGPAPDTPSYVNEGDLVSAGQVVCIIEAMKIMNEIESDVKGRVVRILAENAQPVEYHQPLFLIEPA</sequence>
<comment type="caution">
    <text evidence="6">The sequence shown here is derived from an EMBL/GenBank/DDBJ whole genome shotgun (WGS) entry which is preliminary data.</text>
</comment>
<dbReference type="InterPro" id="IPR011053">
    <property type="entry name" value="Single_hybrid_motif"/>
</dbReference>
<comment type="pathway">
    <text evidence="3">Lipid metabolism; fatty acid biosynthesis.</text>
</comment>